<dbReference type="PANTHER" id="PTHR30337:SF7">
    <property type="entry name" value="PHOSPHOESTERASE"/>
    <property type="match status" value="1"/>
</dbReference>
<organism evidence="3 4">
    <name type="scientific">Rubripirellula amarantea</name>
    <dbReference type="NCBI Taxonomy" id="2527999"/>
    <lineage>
        <taxon>Bacteria</taxon>
        <taxon>Pseudomonadati</taxon>
        <taxon>Planctomycetota</taxon>
        <taxon>Planctomycetia</taxon>
        <taxon>Pirellulales</taxon>
        <taxon>Pirellulaceae</taxon>
        <taxon>Rubripirellula</taxon>
    </lineage>
</organism>
<dbReference type="InterPro" id="IPR050535">
    <property type="entry name" value="DNA_Repair-Maintenance_Comp"/>
</dbReference>
<keyword evidence="4" id="KW-1185">Reference proteome</keyword>
<keyword evidence="1" id="KW-0378">Hydrolase</keyword>
<dbReference type="AlphaFoldDB" id="A0A5C5WQ69"/>
<gene>
    <name evidence="3" type="primary">yhaO_1</name>
    <name evidence="3" type="ORF">Pla22_02040</name>
</gene>
<dbReference type="EMBL" id="SJPI01000001">
    <property type="protein sequence ID" value="TWT52580.1"/>
    <property type="molecule type" value="Genomic_DNA"/>
</dbReference>
<evidence type="ECO:0000313" key="4">
    <source>
        <dbReference type="Proteomes" id="UP000316598"/>
    </source>
</evidence>
<evidence type="ECO:0000313" key="3">
    <source>
        <dbReference type="EMBL" id="TWT52580.1"/>
    </source>
</evidence>
<reference evidence="3 4" key="1">
    <citation type="submission" date="2019-02" db="EMBL/GenBank/DDBJ databases">
        <title>Deep-cultivation of Planctomycetes and their phenomic and genomic characterization uncovers novel biology.</title>
        <authorList>
            <person name="Wiegand S."/>
            <person name="Jogler M."/>
            <person name="Boedeker C."/>
            <person name="Pinto D."/>
            <person name="Vollmers J."/>
            <person name="Rivas-Marin E."/>
            <person name="Kohn T."/>
            <person name="Peeters S.H."/>
            <person name="Heuer A."/>
            <person name="Rast P."/>
            <person name="Oberbeckmann S."/>
            <person name="Bunk B."/>
            <person name="Jeske O."/>
            <person name="Meyerdierks A."/>
            <person name="Storesund J.E."/>
            <person name="Kallscheuer N."/>
            <person name="Luecker S."/>
            <person name="Lage O.M."/>
            <person name="Pohl T."/>
            <person name="Merkel B.J."/>
            <person name="Hornburger P."/>
            <person name="Mueller R.-W."/>
            <person name="Bruemmer F."/>
            <person name="Labrenz M."/>
            <person name="Spormann A.M."/>
            <person name="Op Den Camp H."/>
            <person name="Overmann J."/>
            <person name="Amann R."/>
            <person name="Jetten M.S.M."/>
            <person name="Mascher T."/>
            <person name="Medema M.H."/>
            <person name="Devos D.P."/>
            <person name="Kaster A.-K."/>
            <person name="Ovreas L."/>
            <person name="Rohde M."/>
            <person name="Galperin M.Y."/>
            <person name="Jogler C."/>
        </authorList>
    </citation>
    <scope>NUCLEOTIDE SEQUENCE [LARGE SCALE GENOMIC DNA]</scope>
    <source>
        <strain evidence="3 4">Pla22</strain>
    </source>
</reference>
<dbReference type="Gene3D" id="3.60.21.10">
    <property type="match status" value="1"/>
</dbReference>
<evidence type="ECO:0000259" key="2">
    <source>
        <dbReference type="Pfam" id="PF00149"/>
    </source>
</evidence>
<dbReference type="InterPro" id="IPR029052">
    <property type="entry name" value="Metallo-depent_PP-like"/>
</dbReference>
<dbReference type="Pfam" id="PF00149">
    <property type="entry name" value="Metallophos"/>
    <property type="match status" value="1"/>
</dbReference>
<dbReference type="InterPro" id="IPR041796">
    <property type="entry name" value="Mre11_N"/>
</dbReference>
<proteinExistence type="predicted"/>
<dbReference type="Proteomes" id="UP000316598">
    <property type="component" value="Unassembled WGS sequence"/>
</dbReference>
<dbReference type="GO" id="GO:0016787">
    <property type="term" value="F:hydrolase activity"/>
    <property type="evidence" value="ECO:0007669"/>
    <property type="project" value="UniProtKB-KW"/>
</dbReference>
<feature type="domain" description="Calcineurin-like phosphoesterase" evidence="2">
    <location>
        <begin position="5"/>
        <end position="205"/>
    </location>
</feature>
<comment type="caution">
    <text evidence="3">The sequence shown here is derived from an EMBL/GenBank/DDBJ whole genome shotgun (WGS) entry which is preliminary data.</text>
</comment>
<protein>
    <submittedName>
        <fullName evidence="3">Putative metallophosphoesterase YhaO</fullName>
    </submittedName>
</protein>
<dbReference type="RefSeq" id="WP_146512924.1">
    <property type="nucleotide sequence ID" value="NZ_SJPI01000001.1"/>
</dbReference>
<accession>A0A5C5WQ69</accession>
<dbReference type="OrthoDB" id="9773856at2"/>
<sequence length="470" mass="51880">MPNPKILHSADIHLDSPLRNLAQYEDAPVDQIRGATRRALSNLVDLAISQEVRLVVIAGDLYDGDWPDQNTGLFFVSQATRLIKAGIPMVIIRGNHDAFNKMTVNLRLPKNPDGSEVMLSETEVDSREFDLGDVRVAVHGRSYRKQHERGDLVKHYPKARSGLFNLGVLHTGLTGLDGHISYAPCTPQQLADFGYDYWALGHIHKRGEHQIEGAAPVVFSGNIQGRKITEPEAKGCVIFEVDSQGAGERVFHPLDVVRWEQCSIDISAYSNTDDVMDYYESWLRTKIEEVDDRLLVPRIEMTGRSELHTKLSRDFDSIEASLRAASISIGGGQVWMEKFKLRSKHPDRSSTDSTFSSIDPSAIASITAVVDELTSKTQTAKPVTSASGMLFDDIEACDEEPNDPEATQGSQASTAADWISEELSLLLHKLPKELSGEDAVIDLSDDAKVGEWIEQAAGELMSRLQGAESE</sequence>
<dbReference type="InterPro" id="IPR004843">
    <property type="entry name" value="Calcineurin-like_PHP"/>
</dbReference>
<dbReference type="CDD" id="cd00840">
    <property type="entry name" value="MPP_Mre11_N"/>
    <property type="match status" value="1"/>
</dbReference>
<name>A0A5C5WQ69_9BACT</name>
<dbReference type="PANTHER" id="PTHR30337">
    <property type="entry name" value="COMPONENT OF ATP-DEPENDENT DSDNA EXONUCLEASE"/>
    <property type="match status" value="1"/>
</dbReference>
<evidence type="ECO:0000256" key="1">
    <source>
        <dbReference type="ARBA" id="ARBA00022801"/>
    </source>
</evidence>
<dbReference type="SUPFAM" id="SSF56300">
    <property type="entry name" value="Metallo-dependent phosphatases"/>
    <property type="match status" value="1"/>
</dbReference>